<sequence>MKKAKMMMAMALLMAVIGIPGFVSADMQDNQAETQDISPLSKDRGEEYD</sequence>
<keyword evidence="4" id="KW-1185">Reference proteome</keyword>
<dbReference type="EMBL" id="FTPL01000003">
    <property type="protein sequence ID" value="SIT87200.1"/>
    <property type="molecule type" value="Genomic_DNA"/>
</dbReference>
<protein>
    <recommendedName>
        <fullName evidence="5">PapR protein</fullName>
    </recommendedName>
</protein>
<feature type="signal peptide" evidence="2">
    <location>
        <begin position="1"/>
        <end position="25"/>
    </location>
</feature>
<evidence type="ECO:0000313" key="3">
    <source>
        <dbReference type="EMBL" id="SIT87200.1"/>
    </source>
</evidence>
<accession>A0A1U7PL12</accession>
<keyword evidence="2" id="KW-0732">Signal</keyword>
<dbReference type="AlphaFoldDB" id="A0A1U7PL12"/>
<feature type="chain" id="PRO_5013228153" description="PapR protein" evidence="2">
    <location>
        <begin position="26"/>
        <end position="49"/>
    </location>
</feature>
<feature type="region of interest" description="Disordered" evidence="1">
    <location>
        <begin position="30"/>
        <end position="49"/>
    </location>
</feature>
<evidence type="ECO:0000256" key="2">
    <source>
        <dbReference type="SAM" id="SignalP"/>
    </source>
</evidence>
<name>A0A1U7PL12_9BACI</name>
<dbReference type="RefSeq" id="WP_159438438.1">
    <property type="nucleotide sequence ID" value="NZ_FTPL01000003.1"/>
</dbReference>
<dbReference type="Proteomes" id="UP000187550">
    <property type="component" value="Unassembled WGS sequence"/>
</dbReference>
<proteinExistence type="predicted"/>
<evidence type="ECO:0000256" key="1">
    <source>
        <dbReference type="SAM" id="MobiDB-lite"/>
    </source>
</evidence>
<gene>
    <name evidence="3" type="ORF">SAMN05428946_2005</name>
</gene>
<organism evidence="3 4">
    <name type="scientific">Edaphobacillus lindanitolerans</name>
    <dbReference type="NCBI Taxonomy" id="550447"/>
    <lineage>
        <taxon>Bacteria</taxon>
        <taxon>Bacillati</taxon>
        <taxon>Bacillota</taxon>
        <taxon>Bacilli</taxon>
        <taxon>Bacillales</taxon>
        <taxon>Bacillaceae</taxon>
        <taxon>Edaphobacillus</taxon>
    </lineage>
</organism>
<dbReference type="STRING" id="550447.SAMN05428946_2005"/>
<evidence type="ECO:0000313" key="4">
    <source>
        <dbReference type="Proteomes" id="UP000187550"/>
    </source>
</evidence>
<evidence type="ECO:0008006" key="5">
    <source>
        <dbReference type="Google" id="ProtNLM"/>
    </source>
</evidence>
<reference evidence="4" key="1">
    <citation type="submission" date="2017-01" db="EMBL/GenBank/DDBJ databases">
        <authorList>
            <person name="Varghese N."/>
            <person name="Submissions S."/>
        </authorList>
    </citation>
    <scope>NUCLEOTIDE SEQUENCE [LARGE SCALE GENOMIC DNA]</scope>
    <source>
        <strain evidence="4">MNA4</strain>
    </source>
</reference>